<comment type="catalytic activity">
    <reaction evidence="5">
        <text>[protein]-C-terminal S-[(2E,6E)-farnesyl]-L-cysteine + S-adenosyl-L-methionine = [protein]-C-terminal S-[(2E,6E)-farnesyl]-L-cysteine methyl ester + S-adenosyl-L-homocysteine</text>
        <dbReference type="Rhea" id="RHEA:21672"/>
        <dbReference type="Rhea" id="RHEA-COMP:12125"/>
        <dbReference type="Rhea" id="RHEA-COMP:12126"/>
        <dbReference type="ChEBI" id="CHEBI:57856"/>
        <dbReference type="ChEBI" id="CHEBI:59789"/>
        <dbReference type="ChEBI" id="CHEBI:90510"/>
        <dbReference type="ChEBI" id="CHEBI:90511"/>
        <dbReference type="EC" id="2.1.1.100"/>
    </reaction>
</comment>
<dbReference type="RefSeq" id="XP_043045121.1">
    <property type="nucleotide sequence ID" value="XM_043185227.1"/>
</dbReference>
<feature type="transmembrane region" description="Helical" evidence="5">
    <location>
        <begin position="104"/>
        <end position="126"/>
    </location>
</feature>
<evidence type="ECO:0000313" key="6">
    <source>
        <dbReference type="EMBL" id="KAG7451621.1"/>
    </source>
</evidence>
<dbReference type="Proteomes" id="UP000812287">
    <property type="component" value="Unassembled WGS sequence"/>
</dbReference>
<dbReference type="EC" id="2.1.1.100" evidence="5"/>
<comment type="similarity">
    <text evidence="5">Belongs to the class VI-like SAM-binding methyltransferase superfamily. Isoprenylcysteine carboxyl methyltransferase family.</text>
</comment>
<organism evidence="6 7">
    <name type="scientific">Guyanagaster necrorhizus</name>
    <dbReference type="NCBI Taxonomy" id="856835"/>
    <lineage>
        <taxon>Eukaryota</taxon>
        <taxon>Fungi</taxon>
        <taxon>Dikarya</taxon>
        <taxon>Basidiomycota</taxon>
        <taxon>Agaricomycotina</taxon>
        <taxon>Agaricomycetes</taxon>
        <taxon>Agaricomycetidae</taxon>
        <taxon>Agaricales</taxon>
        <taxon>Marasmiineae</taxon>
        <taxon>Physalacriaceae</taxon>
        <taxon>Guyanagaster</taxon>
    </lineage>
</organism>
<dbReference type="EMBL" id="MU250525">
    <property type="protein sequence ID" value="KAG7451621.1"/>
    <property type="molecule type" value="Genomic_DNA"/>
</dbReference>
<feature type="transmembrane region" description="Helical" evidence="5">
    <location>
        <begin position="163"/>
        <end position="181"/>
    </location>
</feature>
<keyword evidence="5" id="KW-0949">S-adenosyl-L-methionine</keyword>
<feature type="transmembrane region" description="Helical" evidence="5">
    <location>
        <begin position="193"/>
        <end position="216"/>
    </location>
</feature>
<gene>
    <name evidence="6" type="ORF">BT62DRAFT_927353</name>
</gene>
<evidence type="ECO:0000256" key="5">
    <source>
        <dbReference type="RuleBase" id="RU362022"/>
    </source>
</evidence>
<name>A0A9P7W1J7_9AGAR</name>
<evidence type="ECO:0000256" key="3">
    <source>
        <dbReference type="ARBA" id="ARBA00022989"/>
    </source>
</evidence>
<dbReference type="InterPro" id="IPR007269">
    <property type="entry name" value="ICMT_MeTrfase"/>
</dbReference>
<keyword evidence="7" id="KW-1185">Reference proteome</keyword>
<dbReference type="GO" id="GO:0032259">
    <property type="term" value="P:methylation"/>
    <property type="evidence" value="ECO:0007669"/>
    <property type="project" value="UniProtKB-KW"/>
</dbReference>
<evidence type="ECO:0000256" key="1">
    <source>
        <dbReference type="ARBA" id="ARBA00004141"/>
    </source>
</evidence>
<dbReference type="Pfam" id="PF04140">
    <property type="entry name" value="ICMT"/>
    <property type="match status" value="1"/>
</dbReference>
<dbReference type="PANTHER" id="PTHR12714:SF9">
    <property type="entry name" value="PROTEIN-S-ISOPRENYLCYSTEINE O-METHYLTRANSFERASE"/>
    <property type="match status" value="1"/>
</dbReference>
<keyword evidence="4 5" id="KW-0472">Membrane</keyword>
<evidence type="ECO:0000313" key="7">
    <source>
        <dbReference type="Proteomes" id="UP000812287"/>
    </source>
</evidence>
<dbReference type="GeneID" id="66107524"/>
<dbReference type="AlphaFoldDB" id="A0A9P7W1J7"/>
<keyword evidence="5" id="KW-0256">Endoplasmic reticulum</keyword>
<dbReference type="PANTHER" id="PTHR12714">
    <property type="entry name" value="PROTEIN-S ISOPRENYLCYSTEINE O-METHYLTRANSFERASE"/>
    <property type="match status" value="1"/>
</dbReference>
<sequence>MSYMKIVFHLAATYAVHVGMRSPTESPPRSTHFVPKKGFCSIVETIANCLLRQNAFGIRPTFFFLALYWIACLAEISLVLSSSYPHLGASQFISCFVFSSRQAVQVVSPSPLFIFAAILTVGGGWIRYHCYRKLGKAFTFEITRTSDHQLVTSGAYSIVRHPAYGGMMMSFIGITTIHLGHGSWVRESGVLKSVLGMSVVTGWKVGMLVTVLSVLMRVKTEDEFLRREFGEKWEKWADAVPYRLVPGLY</sequence>
<dbReference type="GO" id="GO:0005789">
    <property type="term" value="C:endoplasmic reticulum membrane"/>
    <property type="evidence" value="ECO:0007669"/>
    <property type="project" value="UniProtKB-SubCell"/>
</dbReference>
<keyword evidence="3 5" id="KW-1133">Transmembrane helix</keyword>
<evidence type="ECO:0000256" key="2">
    <source>
        <dbReference type="ARBA" id="ARBA00022692"/>
    </source>
</evidence>
<reference evidence="6" key="1">
    <citation type="submission" date="2020-11" db="EMBL/GenBank/DDBJ databases">
        <title>Adaptations for nitrogen fixation in a non-lichenized fungal sporocarp promotes dispersal by wood-feeding termites.</title>
        <authorList>
            <consortium name="DOE Joint Genome Institute"/>
            <person name="Koch R.A."/>
            <person name="Yoon G."/>
            <person name="Arayal U."/>
            <person name="Lail K."/>
            <person name="Amirebrahimi M."/>
            <person name="Labutti K."/>
            <person name="Lipzen A."/>
            <person name="Riley R."/>
            <person name="Barry K."/>
            <person name="Henrissat B."/>
            <person name="Grigoriev I.V."/>
            <person name="Herr J.R."/>
            <person name="Aime M.C."/>
        </authorList>
    </citation>
    <scope>NUCLEOTIDE SEQUENCE</scope>
    <source>
        <strain evidence="6">MCA 3950</strain>
    </source>
</reference>
<keyword evidence="2 5" id="KW-0812">Transmembrane</keyword>
<keyword evidence="5" id="KW-0808">Transferase</keyword>
<keyword evidence="5" id="KW-0489">Methyltransferase</keyword>
<evidence type="ECO:0000256" key="4">
    <source>
        <dbReference type="ARBA" id="ARBA00023136"/>
    </source>
</evidence>
<comment type="caution">
    <text evidence="6">The sequence shown here is derived from an EMBL/GenBank/DDBJ whole genome shotgun (WGS) entry which is preliminary data.</text>
</comment>
<proteinExistence type="inferred from homology"/>
<dbReference type="Gene3D" id="1.20.120.1630">
    <property type="match status" value="1"/>
</dbReference>
<feature type="transmembrane region" description="Helical" evidence="5">
    <location>
        <begin position="62"/>
        <end position="84"/>
    </location>
</feature>
<comment type="subcellular location">
    <subcellularLocation>
        <location evidence="5">Endoplasmic reticulum membrane</location>
        <topology evidence="5">Multi-pass membrane protein</topology>
    </subcellularLocation>
    <subcellularLocation>
        <location evidence="1">Membrane</location>
        <topology evidence="1">Multi-pass membrane protein</topology>
    </subcellularLocation>
</comment>
<dbReference type="GO" id="GO:0004671">
    <property type="term" value="F:protein C-terminal S-isoprenylcysteine carboxyl O-methyltransferase activity"/>
    <property type="evidence" value="ECO:0007669"/>
    <property type="project" value="UniProtKB-EC"/>
</dbReference>
<protein>
    <recommendedName>
        <fullName evidence="5">Protein-S-isoprenylcysteine O-methyltransferase</fullName>
        <ecNumber evidence="5">2.1.1.100</ecNumber>
    </recommendedName>
</protein>
<accession>A0A9P7W1J7</accession>
<dbReference type="OrthoDB" id="422086at2759"/>